<name>A0A919CS30_9PROT</name>
<comment type="function">
    <text evidence="9">Part of the tripartite ATP-independent periplasmic (TRAP) transport system.</text>
</comment>
<dbReference type="GO" id="GO:0005886">
    <property type="term" value="C:plasma membrane"/>
    <property type="evidence" value="ECO:0007669"/>
    <property type="project" value="UniProtKB-SubCell"/>
</dbReference>
<dbReference type="RefSeq" id="WP_189995014.1">
    <property type="nucleotide sequence ID" value="NZ_BMZS01000014.1"/>
</dbReference>
<evidence type="ECO:0000256" key="3">
    <source>
        <dbReference type="ARBA" id="ARBA00022475"/>
    </source>
</evidence>
<reference evidence="11" key="2">
    <citation type="submission" date="2020-09" db="EMBL/GenBank/DDBJ databases">
        <authorList>
            <person name="Sun Q."/>
            <person name="Kim S."/>
        </authorList>
    </citation>
    <scope>NUCLEOTIDE SEQUENCE</scope>
    <source>
        <strain evidence="11">KCTC 42651</strain>
    </source>
</reference>
<dbReference type="Pfam" id="PF04290">
    <property type="entry name" value="DctQ"/>
    <property type="match status" value="1"/>
</dbReference>
<keyword evidence="12" id="KW-1185">Reference proteome</keyword>
<dbReference type="AlphaFoldDB" id="A0A919CS30"/>
<feature type="transmembrane region" description="Helical" evidence="9">
    <location>
        <begin position="12"/>
        <end position="30"/>
    </location>
</feature>
<evidence type="ECO:0000313" key="12">
    <source>
        <dbReference type="Proteomes" id="UP000630353"/>
    </source>
</evidence>
<sequence length="183" mass="19924">MQLISKILERLALAVLLVGGIGMLISMFLGTADVIGTQVLSQPVPGAREITESTMVLIVFGALTYGQIRRSHIRVELLYTRLPPRGRAALDILADLCGLLFFGLLLWQAINEAEFSMQIGEATDGLIRFPLYPARIILATGTALLLVRLVLDVVVDLGHLIAGTEIEQRIDPAYADLIESDSK</sequence>
<feature type="transmembrane region" description="Helical" evidence="9">
    <location>
        <begin position="88"/>
        <end position="110"/>
    </location>
</feature>
<keyword evidence="5 9" id="KW-0812">Transmembrane</keyword>
<comment type="similarity">
    <text evidence="8 9">Belongs to the TRAP transporter small permease family.</text>
</comment>
<keyword evidence="2 9" id="KW-0813">Transport</keyword>
<evidence type="ECO:0000256" key="6">
    <source>
        <dbReference type="ARBA" id="ARBA00022989"/>
    </source>
</evidence>
<reference evidence="11" key="1">
    <citation type="journal article" date="2014" name="Int. J. Syst. Evol. Microbiol.">
        <title>Complete genome sequence of Corynebacterium casei LMG S-19264T (=DSM 44701T), isolated from a smear-ripened cheese.</title>
        <authorList>
            <consortium name="US DOE Joint Genome Institute (JGI-PGF)"/>
            <person name="Walter F."/>
            <person name="Albersmeier A."/>
            <person name="Kalinowski J."/>
            <person name="Ruckert C."/>
        </authorList>
    </citation>
    <scope>NUCLEOTIDE SEQUENCE</scope>
    <source>
        <strain evidence="11">KCTC 42651</strain>
    </source>
</reference>
<evidence type="ECO:0000256" key="9">
    <source>
        <dbReference type="RuleBase" id="RU369079"/>
    </source>
</evidence>
<keyword evidence="6 9" id="KW-1133">Transmembrane helix</keyword>
<dbReference type="EMBL" id="BMZS01000014">
    <property type="protein sequence ID" value="GHD62268.1"/>
    <property type="molecule type" value="Genomic_DNA"/>
</dbReference>
<keyword evidence="7 9" id="KW-0472">Membrane</keyword>
<dbReference type="InterPro" id="IPR007387">
    <property type="entry name" value="TRAP_DctQ"/>
</dbReference>
<evidence type="ECO:0000256" key="7">
    <source>
        <dbReference type="ARBA" id="ARBA00023136"/>
    </source>
</evidence>
<dbReference type="GO" id="GO:0022857">
    <property type="term" value="F:transmembrane transporter activity"/>
    <property type="evidence" value="ECO:0007669"/>
    <property type="project" value="UniProtKB-UniRule"/>
</dbReference>
<evidence type="ECO:0000313" key="11">
    <source>
        <dbReference type="EMBL" id="GHD62268.1"/>
    </source>
</evidence>
<evidence type="ECO:0000256" key="8">
    <source>
        <dbReference type="ARBA" id="ARBA00038436"/>
    </source>
</evidence>
<proteinExistence type="inferred from homology"/>
<comment type="caution">
    <text evidence="11">The sequence shown here is derived from an EMBL/GenBank/DDBJ whole genome shotgun (WGS) entry which is preliminary data.</text>
</comment>
<dbReference type="PANTHER" id="PTHR35011:SF10">
    <property type="entry name" value="TRAP TRANSPORTER SMALL PERMEASE PROTEIN"/>
    <property type="match status" value="1"/>
</dbReference>
<dbReference type="InterPro" id="IPR055348">
    <property type="entry name" value="DctQ"/>
</dbReference>
<feature type="domain" description="Tripartite ATP-independent periplasmic transporters DctQ component" evidence="10">
    <location>
        <begin position="28"/>
        <end position="155"/>
    </location>
</feature>
<accession>A0A919CS30</accession>
<feature type="transmembrane region" description="Helical" evidence="9">
    <location>
        <begin position="130"/>
        <end position="151"/>
    </location>
</feature>
<dbReference type="GO" id="GO:0015740">
    <property type="term" value="P:C4-dicarboxylate transport"/>
    <property type="evidence" value="ECO:0007669"/>
    <property type="project" value="TreeGrafter"/>
</dbReference>
<dbReference type="PANTHER" id="PTHR35011">
    <property type="entry name" value="2,3-DIKETO-L-GULONATE TRAP TRANSPORTER SMALL PERMEASE PROTEIN YIAM"/>
    <property type="match status" value="1"/>
</dbReference>
<protein>
    <recommendedName>
        <fullName evidence="9">TRAP transporter small permease protein</fullName>
    </recommendedName>
</protein>
<feature type="transmembrane region" description="Helical" evidence="9">
    <location>
        <begin position="50"/>
        <end position="68"/>
    </location>
</feature>
<comment type="subunit">
    <text evidence="9">The complex comprises the extracytoplasmic solute receptor protein and the two transmembrane proteins.</text>
</comment>
<evidence type="ECO:0000256" key="2">
    <source>
        <dbReference type="ARBA" id="ARBA00022448"/>
    </source>
</evidence>
<evidence type="ECO:0000256" key="1">
    <source>
        <dbReference type="ARBA" id="ARBA00004429"/>
    </source>
</evidence>
<keyword evidence="3" id="KW-1003">Cell membrane</keyword>
<organism evidence="11 12">
    <name type="scientific">Thalassobaculum fulvum</name>
    <dbReference type="NCBI Taxonomy" id="1633335"/>
    <lineage>
        <taxon>Bacteria</taxon>
        <taxon>Pseudomonadati</taxon>
        <taxon>Pseudomonadota</taxon>
        <taxon>Alphaproteobacteria</taxon>
        <taxon>Rhodospirillales</taxon>
        <taxon>Thalassobaculaceae</taxon>
        <taxon>Thalassobaculum</taxon>
    </lineage>
</organism>
<dbReference type="Proteomes" id="UP000630353">
    <property type="component" value="Unassembled WGS sequence"/>
</dbReference>
<keyword evidence="4 9" id="KW-0997">Cell inner membrane</keyword>
<evidence type="ECO:0000259" key="10">
    <source>
        <dbReference type="Pfam" id="PF04290"/>
    </source>
</evidence>
<evidence type="ECO:0000256" key="5">
    <source>
        <dbReference type="ARBA" id="ARBA00022692"/>
    </source>
</evidence>
<gene>
    <name evidence="11" type="ORF">GCM10017083_50860</name>
</gene>
<evidence type="ECO:0000256" key="4">
    <source>
        <dbReference type="ARBA" id="ARBA00022519"/>
    </source>
</evidence>
<comment type="subcellular location">
    <subcellularLocation>
        <location evidence="1 9">Cell inner membrane</location>
        <topology evidence="1 9">Multi-pass membrane protein</topology>
    </subcellularLocation>
</comment>